<organism evidence="1">
    <name type="scientific">marine sediment metagenome</name>
    <dbReference type="NCBI Taxonomy" id="412755"/>
    <lineage>
        <taxon>unclassified sequences</taxon>
        <taxon>metagenomes</taxon>
        <taxon>ecological metagenomes</taxon>
    </lineage>
</organism>
<accession>X1GP59</accession>
<dbReference type="InterPro" id="IPR037257">
    <property type="entry name" value="T2SS_E_N_sf"/>
</dbReference>
<feature type="non-terminal residue" evidence="1">
    <location>
        <position position="48"/>
    </location>
</feature>
<sequence>MVPEKNKWLVKALLDKKIITPDQLTEVLARQRETGENLEKILVDLKFV</sequence>
<name>X1GP59_9ZZZZ</name>
<protein>
    <recommendedName>
        <fullName evidence="2">Type II secretion system protein GspE N-terminal domain-containing protein</fullName>
    </recommendedName>
</protein>
<evidence type="ECO:0008006" key="2">
    <source>
        <dbReference type="Google" id="ProtNLM"/>
    </source>
</evidence>
<dbReference type="SUPFAM" id="SSF160246">
    <property type="entry name" value="EspE N-terminal domain-like"/>
    <property type="match status" value="1"/>
</dbReference>
<gene>
    <name evidence="1" type="ORF">S03H2_15041</name>
</gene>
<reference evidence="1" key="1">
    <citation type="journal article" date="2014" name="Front. Microbiol.">
        <title>High frequency of phylogenetically diverse reductive dehalogenase-homologous genes in deep subseafloor sedimentary metagenomes.</title>
        <authorList>
            <person name="Kawai M."/>
            <person name="Futagami T."/>
            <person name="Toyoda A."/>
            <person name="Takaki Y."/>
            <person name="Nishi S."/>
            <person name="Hori S."/>
            <person name="Arai W."/>
            <person name="Tsubouchi T."/>
            <person name="Morono Y."/>
            <person name="Uchiyama I."/>
            <person name="Ito T."/>
            <person name="Fujiyama A."/>
            <person name="Inagaki F."/>
            <person name="Takami H."/>
        </authorList>
    </citation>
    <scope>NUCLEOTIDE SEQUENCE</scope>
    <source>
        <strain evidence="1">Expedition CK06-06</strain>
    </source>
</reference>
<proteinExistence type="predicted"/>
<comment type="caution">
    <text evidence="1">The sequence shown here is derived from an EMBL/GenBank/DDBJ whole genome shotgun (WGS) entry which is preliminary data.</text>
</comment>
<evidence type="ECO:0000313" key="1">
    <source>
        <dbReference type="EMBL" id="GAH46655.1"/>
    </source>
</evidence>
<dbReference type="EMBL" id="BARU01007634">
    <property type="protein sequence ID" value="GAH46655.1"/>
    <property type="molecule type" value="Genomic_DNA"/>
</dbReference>
<dbReference type="AlphaFoldDB" id="X1GP59"/>